<comment type="subcellular location">
    <subcellularLocation>
        <location evidence="1">Cell membrane</location>
        <topology evidence="1">Peripheral membrane protein</topology>
        <orientation evidence="1">Cytoplasmic side</orientation>
    </subcellularLocation>
</comment>
<dbReference type="SUPFAM" id="SSF69593">
    <property type="entry name" value="Glycerol-3-phosphate (1)-acyltransferase"/>
    <property type="match status" value="1"/>
</dbReference>
<evidence type="ECO:0000256" key="5">
    <source>
        <dbReference type="ARBA" id="ARBA00013113"/>
    </source>
</evidence>
<keyword evidence="11" id="KW-1208">Phospholipid metabolism</keyword>
<reference evidence="15 16" key="1">
    <citation type="submission" date="2016-10" db="EMBL/GenBank/DDBJ databases">
        <authorList>
            <person name="de Groot N.N."/>
        </authorList>
    </citation>
    <scope>NUCLEOTIDE SEQUENCE [LARGE SCALE GENOMIC DNA]</scope>
    <source>
        <strain evidence="15 16">DSM 18438</strain>
    </source>
</reference>
<dbReference type="InterPro" id="IPR028354">
    <property type="entry name" value="GPAT_PlsB"/>
</dbReference>
<evidence type="ECO:0000256" key="10">
    <source>
        <dbReference type="ARBA" id="ARBA00023209"/>
    </source>
</evidence>
<keyword evidence="10" id="KW-0443">Lipid metabolism</keyword>
<dbReference type="GO" id="GO:0005886">
    <property type="term" value="C:plasma membrane"/>
    <property type="evidence" value="ECO:0007669"/>
    <property type="project" value="UniProtKB-SubCell"/>
</dbReference>
<dbReference type="AlphaFoldDB" id="A0A1I1H1U1"/>
<dbReference type="SMART" id="SM00563">
    <property type="entry name" value="PlsC"/>
    <property type="match status" value="1"/>
</dbReference>
<dbReference type="UniPathway" id="UPA00557">
    <property type="reaction ID" value="UER00612"/>
</dbReference>
<evidence type="ECO:0000313" key="16">
    <source>
        <dbReference type="Proteomes" id="UP000199058"/>
    </source>
</evidence>
<keyword evidence="12 15" id="KW-0012">Acyltransferase</keyword>
<dbReference type="InterPro" id="IPR002123">
    <property type="entry name" value="Plipid/glycerol_acylTrfase"/>
</dbReference>
<dbReference type="Pfam" id="PF01553">
    <property type="entry name" value="Acyltransferase"/>
    <property type="match status" value="1"/>
</dbReference>
<dbReference type="EMBL" id="FOLH01000003">
    <property type="protein sequence ID" value="SFC16078.1"/>
    <property type="molecule type" value="Genomic_DNA"/>
</dbReference>
<feature type="domain" description="Phospholipid/glycerol acyltransferase" evidence="14">
    <location>
        <begin position="296"/>
        <end position="423"/>
    </location>
</feature>
<proteinExistence type="inferred from homology"/>
<keyword evidence="16" id="KW-1185">Reference proteome</keyword>
<dbReference type="EC" id="2.3.1.15" evidence="5"/>
<dbReference type="PIRSF" id="PIRSF500064">
    <property type="entry name" value="GPAT"/>
    <property type="match status" value="1"/>
</dbReference>
<evidence type="ECO:0000256" key="2">
    <source>
        <dbReference type="ARBA" id="ARBA00004765"/>
    </source>
</evidence>
<comment type="similarity">
    <text evidence="4">Belongs to the GPAT/DAPAT family.</text>
</comment>
<comment type="pathway">
    <text evidence="2">Phospholipid metabolism; CDP-diacylglycerol biosynthesis; CDP-diacylglycerol from sn-glycerol 3-phosphate: step 1/3.</text>
</comment>
<name>A0A1I1H1U1_9GAMM</name>
<accession>A0A1I1H1U1</accession>
<dbReference type="GO" id="GO:0006631">
    <property type="term" value="P:fatty acid metabolic process"/>
    <property type="evidence" value="ECO:0007669"/>
    <property type="project" value="TreeGrafter"/>
</dbReference>
<evidence type="ECO:0000256" key="7">
    <source>
        <dbReference type="ARBA" id="ARBA00022475"/>
    </source>
</evidence>
<dbReference type="GO" id="GO:0004366">
    <property type="term" value="F:glycerol-3-phosphate O-acyltransferase activity"/>
    <property type="evidence" value="ECO:0007669"/>
    <property type="project" value="UniProtKB-EC"/>
</dbReference>
<evidence type="ECO:0000256" key="9">
    <source>
        <dbReference type="ARBA" id="ARBA00023136"/>
    </source>
</evidence>
<evidence type="ECO:0000256" key="13">
    <source>
        <dbReference type="ARBA" id="ARBA00048427"/>
    </source>
</evidence>
<dbReference type="RefSeq" id="WP_091962741.1">
    <property type="nucleotide sequence ID" value="NZ_FOLH01000003.1"/>
</dbReference>
<keyword evidence="10" id="KW-0444">Lipid biosynthesis</keyword>
<keyword evidence="8 15" id="KW-0808">Transferase</keyword>
<evidence type="ECO:0000256" key="12">
    <source>
        <dbReference type="ARBA" id="ARBA00023315"/>
    </source>
</evidence>
<comment type="pathway">
    <text evidence="3">Lipid metabolism.</text>
</comment>
<keyword evidence="10" id="KW-0594">Phospholipid biosynthesis</keyword>
<dbReference type="CDD" id="cd07993">
    <property type="entry name" value="LPLAT_DHAPAT-like"/>
    <property type="match status" value="1"/>
</dbReference>
<dbReference type="PIRSF" id="PIRSF000437">
    <property type="entry name" value="GPAT_DHAPAT"/>
    <property type="match status" value="1"/>
</dbReference>
<evidence type="ECO:0000256" key="11">
    <source>
        <dbReference type="ARBA" id="ARBA00023264"/>
    </source>
</evidence>
<sequence length="804" mass="92022">MLNQLLKPLTYPARKLISWPLLLWTKARFIQEPKAIETDRETYYLLARSNLTEPLLLEHLTKKQQLPAASSNRLLFLEQAPPWWKSHLGPQTRDDLYQLWQSLQEDPERQVQVIPVSFYWGRAPGREEPLVKILTADTWAFMGGIRRFLTVILHGRQLWVEMGAPLNPREVVNQQQLDQRGVEFAAEKSLRLLRLYFRRARTRILGPDLSHRRTQRNTLMASAQVREALAQEAKTSSQKKAQDLALRYFNEIASNVSYPVLLVLDRLLSSLWNRLYDGVRVTGLEQLRDQAGQYTLVYLPCHRSHIDYLLLSYLLFKQGLMPPHIAAGINLNMPLIGPLLRRGGAFFMRRSFKDNPLYSKVFNEYLYQLYNQGHPVEFFIEGGRSRTGRTLPPRPGLLAMTLKAAQRGTKKPLLLIPVYVGYEKVLEGSTYLHELKGKTKKKESPLDLLRMLRSLKQEFGQVDVSFGQPLALEGQTLKHLNDLDSHEAVAYLGLTLATRINQAATLNRVNLVAVALLASSHRALEADNLQAQLETLSALAGMAGVAQQPAGQPQHWIETCEHLGFIERLGHPLGPIYRCDERQGILLTWYRNNILHLFALPSLVAFLFINQKEVTSEQIYQQAASVYPLLAREFFLPWNDEELNLRLLQTLNQLAELGLLEKTQDGKWQKPAEQLGSHMRLRLLAQLVQPTLERIYLLLGLLEREGSGELSRDELVKRTQQMAQRLTLLQGLNSPEFADSRLFEQALELLIKLDWLQENTQAKLTFDEQLVDAMSRGRQLFDPQLRHRLLSLTAGQSSPLLTGE</sequence>
<organism evidence="15 16">
    <name type="scientific">Marinospirillum celere</name>
    <dbReference type="NCBI Taxonomy" id="1122252"/>
    <lineage>
        <taxon>Bacteria</taxon>
        <taxon>Pseudomonadati</taxon>
        <taxon>Pseudomonadota</taxon>
        <taxon>Gammaproteobacteria</taxon>
        <taxon>Oceanospirillales</taxon>
        <taxon>Oceanospirillaceae</taxon>
        <taxon>Marinospirillum</taxon>
    </lineage>
</organism>
<dbReference type="PANTHER" id="PTHR12563">
    <property type="entry name" value="GLYCEROL-3-PHOSPHATE ACYLTRANSFERASE"/>
    <property type="match status" value="1"/>
</dbReference>
<evidence type="ECO:0000256" key="1">
    <source>
        <dbReference type="ARBA" id="ARBA00004413"/>
    </source>
</evidence>
<evidence type="ECO:0000256" key="4">
    <source>
        <dbReference type="ARBA" id="ARBA00007937"/>
    </source>
</evidence>
<keyword evidence="7" id="KW-1003">Cell membrane</keyword>
<evidence type="ECO:0000313" key="15">
    <source>
        <dbReference type="EMBL" id="SFC16078.1"/>
    </source>
</evidence>
<dbReference type="InterPro" id="IPR022284">
    <property type="entry name" value="GPAT/DHAPAT"/>
</dbReference>
<dbReference type="InterPro" id="IPR041728">
    <property type="entry name" value="GPAT/DHAPAT_LPLAT"/>
</dbReference>
<dbReference type="STRING" id="1122252.SAMN05660443_1675"/>
<comment type="catalytic activity">
    <reaction evidence="13">
        <text>sn-glycerol 3-phosphate + an acyl-CoA = a 1-acyl-sn-glycero-3-phosphate + CoA</text>
        <dbReference type="Rhea" id="RHEA:15325"/>
        <dbReference type="ChEBI" id="CHEBI:57287"/>
        <dbReference type="ChEBI" id="CHEBI:57597"/>
        <dbReference type="ChEBI" id="CHEBI:57970"/>
        <dbReference type="ChEBI" id="CHEBI:58342"/>
        <dbReference type="EC" id="2.3.1.15"/>
    </reaction>
</comment>
<evidence type="ECO:0000256" key="8">
    <source>
        <dbReference type="ARBA" id="ARBA00022679"/>
    </source>
</evidence>
<dbReference type="Pfam" id="PF19277">
    <property type="entry name" value="GPAT_C"/>
    <property type="match status" value="1"/>
</dbReference>
<dbReference type="NCBIfam" id="TIGR03703">
    <property type="entry name" value="plsB"/>
    <property type="match status" value="1"/>
</dbReference>
<dbReference type="NCBIfam" id="NF003441">
    <property type="entry name" value="PRK04974.1"/>
    <property type="match status" value="1"/>
</dbReference>
<dbReference type="OrthoDB" id="335193at2"/>
<evidence type="ECO:0000256" key="6">
    <source>
        <dbReference type="ARBA" id="ARBA00013432"/>
    </source>
</evidence>
<gene>
    <name evidence="15" type="ORF">SAMN05660443_1675</name>
</gene>
<keyword evidence="9" id="KW-0472">Membrane</keyword>
<dbReference type="PANTHER" id="PTHR12563:SF17">
    <property type="entry name" value="DIHYDROXYACETONE PHOSPHATE ACYLTRANSFERASE"/>
    <property type="match status" value="1"/>
</dbReference>
<evidence type="ECO:0000259" key="14">
    <source>
        <dbReference type="SMART" id="SM00563"/>
    </source>
</evidence>
<evidence type="ECO:0000256" key="3">
    <source>
        <dbReference type="ARBA" id="ARBA00005189"/>
    </source>
</evidence>
<dbReference type="Proteomes" id="UP000199058">
    <property type="component" value="Unassembled WGS sequence"/>
</dbReference>
<dbReference type="GO" id="GO:0016024">
    <property type="term" value="P:CDP-diacylglycerol biosynthetic process"/>
    <property type="evidence" value="ECO:0007669"/>
    <property type="project" value="UniProtKB-UniPathway"/>
</dbReference>
<dbReference type="InterPro" id="IPR045520">
    <property type="entry name" value="GPAT/DHAPAT_C"/>
</dbReference>
<protein>
    <recommendedName>
        <fullName evidence="6">Glycerol-3-phosphate acyltransferase</fullName>
        <ecNumber evidence="5">2.3.1.15</ecNumber>
    </recommendedName>
</protein>